<proteinExistence type="predicted"/>
<sequence>MKKSVVFLLILLSILYLPATALMAWAPNYEGEPDILNPNHISGAFVWHDYNGFHLRTTTVGDKHTFTGTIHTNGHFQNVDDRFFRDKDYYHLSDRDTVDFQFTTTGRTVGIDFDIADGDYLSLEIYMDGHKISPMDIYVGKDGWHPGKYKFTLNRLPYYYDERVVIVHPRWHGYWGWGYHHR</sequence>
<protein>
    <submittedName>
        <fullName evidence="1">Uncharacterized protein</fullName>
    </submittedName>
</protein>
<dbReference type="RefSeq" id="WP_122629041.1">
    <property type="nucleotide sequence ID" value="NZ_UPPP01000083.1"/>
</dbReference>
<keyword evidence="2" id="KW-1185">Reference proteome</keyword>
<dbReference type="OrthoDB" id="1680329at2"/>
<dbReference type="Proteomes" id="UP000277811">
    <property type="component" value="Unassembled WGS sequence"/>
</dbReference>
<evidence type="ECO:0000313" key="2">
    <source>
        <dbReference type="Proteomes" id="UP000277811"/>
    </source>
</evidence>
<dbReference type="EMBL" id="UPPP01000083">
    <property type="protein sequence ID" value="VBB08138.1"/>
    <property type="molecule type" value="Genomic_DNA"/>
</dbReference>
<name>A0A498RGA5_9FIRM</name>
<accession>A0A498RGA5</accession>
<evidence type="ECO:0000313" key="1">
    <source>
        <dbReference type="EMBL" id="VBB08138.1"/>
    </source>
</evidence>
<dbReference type="AlphaFoldDB" id="A0A498RGA5"/>
<gene>
    <name evidence="1" type="ORF">LUCI_3403</name>
</gene>
<reference evidence="1 2" key="1">
    <citation type="submission" date="2018-06" db="EMBL/GenBank/DDBJ databases">
        <authorList>
            <person name="Strepis N."/>
        </authorList>
    </citation>
    <scope>NUCLEOTIDE SEQUENCE [LARGE SCALE GENOMIC DNA]</scope>
    <source>
        <strain evidence="1">LUCI</strain>
    </source>
</reference>
<organism evidence="1 2">
    <name type="scientific">Lucifera butyrica</name>
    <dbReference type="NCBI Taxonomy" id="1351585"/>
    <lineage>
        <taxon>Bacteria</taxon>
        <taxon>Bacillati</taxon>
        <taxon>Bacillota</taxon>
        <taxon>Negativicutes</taxon>
        <taxon>Veillonellales</taxon>
        <taxon>Veillonellaceae</taxon>
        <taxon>Lucifera</taxon>
    </lineage>
</organism>